<dbReference type="NCBIfam" id="NF004127">
    <property type="entry name" value="PRK05617.1"/>
    <property type="match status" value="1"/>
</dbReference>
<dbReference type="InterPro" id="IPR045004">
    <property type="entry name" value="ECH_dom"/>
</dbReference>
<dbReference type="GO" id="GO:0006574">
    <property type="term" value="P:L-valine catabolic process"/>
    <property type="evidence" value="ECO:0007669"/>
    <property type="project" value="TreeGrafter"/>
</dbReference>
<comment type="catalytic activity">
    <reaction evidence="1">
        <text>3-hydroxy-2-methylpropanoyl-CoA + H2O = 3-hydroxy-2-methylpropanoate + CoA + H(+)</text>
        <dbReference type="Rhea" id="RHEA:20888"/>
        <dbReference type="ChEBI" id="CHEBI:11805"/>
        <dbReference type="ChEBI" id="CHEBI:15377"/>
        <dbReference type="ChEBI" id="CHEBI:15378"/>
        <dbReference type="ChEBI" id="CHEBI:57287"/>
        <dbReference type="ChEBI" id="CHEBI:57340"/>
        <dbReference type="EC" id="3.1.2.4"/>
    </reaction>
</comment>
<dbReference type="FunFam" id="3.90.226.10:FF:000026">
    <property type="entry name" value="3-hydroxyisobutyryl-CoA hydrolase, mitochondrial"/>
    <property type="match status" value="1"/>
</dbReference>
<gene>
    <name evidence="5" type="ORF">HHL28_05725</name>
</gene>
<evidence type="ECO:0000256" key="3">
    <source>
        <dbReference type="ARBA" id="ARBA00022801"/>
    </source>
</evidence>
<dbReference type="EC" id="3.1.2.4" evidence="2"/>
<organism evidence="5 6">
    <name type="scientific">Aerophototrophica crusticola</name>
    <dbReference type="NCBI Taxonomy" id="1709002"/>
    <lineage>
        <taxon>Bacteria</taxon>
        <taxon>Pseudomonadati</taxon>
        <taxon>Pseudomonadota</taxon>
        <taxon>Alphaproteobacteria</taxon>
        <taxon>Rhodospirillales</taxon>
        <taxon>Rhodospirillaceae</taxon>
        <taxon>Aerophototrophica</taxon>
    </lineage>
</organism>
<dbReference type="Proteomes" id="UP000501891">
    <property type="component" value="Chromosome"/>
</dbReference>
<keyword evidence="6" id="KW-1185">Reference proteome</keyword>
<evidence type="ECO:0000256" key="1">
    <source>
        <dbReference type="ARBA" id="ARBA00001709"/>
    </source>
</evidence>
<dbReference type="CDD" id="cd06558">
    <property type="entry name" value="crotonase-like"/>
    <property type="match status" value="1"/>
</dbReference>
<reference evidence="5" key="1">
    <citation type="submission" date="2020-04" db="EMBL/GenBank/DDBJ databases">
        <title>A desert anoxygenic phototrophic bacterium fixes CO2 using RubisCO under aerobic conditions.</title>
        <authorList>
            <person name="Tang K."/>
        </authorList>
    </citation>
    <scope>NUCLEOTIDE SEQUENCE [LARGE SCALE GENOMIC DNA]</scope>
    <source>
        <strain evidence="5">MIMtkB3</strain>
    </source>
</reference>
<dbReference type="SUPFAM" id="SSF52096">
    <property type="entry name" value="ClpP/crotonase"/>
    <property type="match status" value="1"/>
</dbReference>
<proteinExistence type="predicted"/>
<dbReference type="Gene3D" id="3.90.226.10">
    <property type="entry name" value="2-enoyl-CoA Hydratase, Chain A, domain 1"/>
    <property type="match status" value="1"/>
</dbReference>
<name>A0A858R5K4_9PROT</name>
<sequence>MGGTVTQDVTCEVKGAIGLITLNRPKALNALTLGMIEVMAPVLKDWAADDSVQAVVIRGAGDRAFCAGGDVRAVWDAGKAMQRGEGDGALTATFFAEEYRLNRRIKRFPKPYLAILDGITMGGGVGLSVHGSHRVTTEKTLFAMPETGIGLFPDVGGTYFLPRLPGQLGTYLALTGARVQAADLHYMGIGTGHIPSDKVDALVDLLAGSDLSGGDPHKRVDDLVATFEASVGEPTLPGHREAIDRCFAAGTVEDILAALVQEGSEWADATAKTILSMSPTSLKLALAQMRRGVELDFDDAMRLEFRMMQGCMRGQDFYEGIRAVLVDKDRNPKWSPASLEEVDAGMIESHFTLPTAGELAFED</sequence>
<dbReference type="PANTHER" id="PTHR43176:SF3">
    <property type="entry name" value="3-HYDROXYISOBUTYRYL-COA HYDROLASE, MITOCHONDRIAL"/>
    <property type="match status" value="1"/>
</dbReference>
<evidence type="ECO:0000313" key="5">
    <source>
        <dbReference type="EMBL" id="QJE72665.1"/>
    </source>
</evidence>
<dbReference type="Pfam" id="PF16113">
    <property type="entry name" value="ECH_2"/>
    <property type="match status" value="1"/>
</dbReference>
<evidence type="ECO:0000313" key="6">
    <source>
        <dbReference type="Proteomes" id="UP000501891"/>
    </source>
</evidence>
<dbReference type="InterPro" id="IPR029045">
    <property type="entry name" value="ClpP/crotonase-like_dom_sf"/>
</dbReference>
<accession>A0A858R5K4</accession>
<keyword evidence="3" id="KW-0378">Hydrolase</keyword>
<dbReference type="EMBL" id="CP051775">
    <property type="protein sequence ID" value="QJE72665.1"/>
    <property type="molecule type" value="Genomic_DNA"/>
</dbReference>
<evidence type="ECO:0000259" key="4">
    <source>
        <dbReference type="Pfam" id="PF16113"/>
    </source>
</evidence>
<dbReference type="AlphaFoldDB" id="A0A858R5K4"/>
<dbReference type="GO" id="GO:0003860">
    <property type="term" value="F:3-hydroxyisobutyryl-CoA hydrolase activity"/>
    <property type="evidence" value="ECO:0007669"/>
    <property type="project" value="UniProtKB-EC"/>
</dbReference>
<protein>
    <recommendedName>
        <fullName evidence="2">3-hydroxyisobutyryl-CoA hydrolase</fullName>
        <ecNumber evidence="2">3.1.2.4</ecNumber>
    </recommendedName>
</protein>
<evidence type="ECO:0000256" key="2">
    <source>
        <dbReference type="ARBA" id="ARBA00011915"/>
    </source>
</evidence>
<dbReference type="InterPro" id="IPR032259">
    <property type="entry name" value="HIBYL-CoA-H"/>
</dbReference>
<dbReference type="KEGG" id="acru:HHL28_05725"/>
<feature type="domain" description="Enoyl-CoA hydratase/isomerase" evidence="4">
    <location>
        <begin position="17"/>
        <end position="351"/>
    </location>
</feature>
<dbReference type="GO" id="GO:0016853">
    <property type="term" value="F:isomerase activity"/>
    <property type="evidence" value="ECO:0007669"/>
    <property type="project" value="UniProtKB-KW"/>
</dbReference>
<dbReference type="PANTHER" id="PTHR43176">
    <property type="entry name" value="3-HYDROXYISOBUTYRYL-COA HYDROLASE-RELATED"/>
    <property type="match status" value="1"/>
</dbReference>